<keyword evidence="2" id="KW-0732">Signal</keyword>
<comment type="caution">
    <text evidence="3">The sequence shown here is derived from an EMBL/GenBank/DDBJ whole genome shotgun (WGS) entry which is preliminary data.</text>
</comment>
<dbReference type="InterPro" id="IPR015915">
    <property type="entry name" value="Kelch-typ_b-propeller"/>
</dbReference>
<organism evidence="3 4">
    <name type="scientific">Gigaspora margarita</name>
    <dbReference type="NCBI Taxonomy" id="4874"/>
    <lineage>
        <taxon>Eukaryota</taxon>
        <taxon>Fungi</taxon>
        <taxon>Fungi incertae sedis</taxon>
        <taxon>Mucoromycota</taxon>
        <taxon>Glomeromycotina</taxon>
        <taxon>Glomeromycetes</taxon>
        <taxon>Diversisporales</taxon>
        <taxon>Gigasporaceae</taxon>
        <taxon>Gigaspora</taxon>
    </lineage>
</organism>
<feature type="signal peptide" evidence="2">
    <location>
        <begin position="1"/>
        <end position="21"/>
    </location>
</feature>
<dbReference type="SUPFAM" id="SSF117281">
    <property type="entry name" value="Kelch motif"/>
    <property type="match status" value="1"/>
</dbReference>
<evidence type="ECO:0000256" key="2">
    <source>
        <dbReference type="SAM" id="SignalP"/>
    </source>
</evidence>
<keyword evidence="4" id="KW-1185">Reference proteome</keyword>
<dbReference type="OrthoDB" id="2409526at2759"/>
<evidence type="ECO:0008006" key="5">
    <source>
        <dbReference type="Google" id="ProtNLM"/>
    </source>
</evidence>
<keyword evidence="1" id="KW-0812">Transmembrane</keyword>
<evidence type="ECO:0000313" key="3">
    <source>
        <dbReference type="EMBL" id="KAF0562501.1"/>
    </source>
</evidence>
<keyword evidence="1" id="KW-1133">Transmembrane helix</keyword>
<feature type="chain" id="PRO_5034982500" description="Galactose oxidase" evidence="2">
    <location>
        <begin position="22"/>
        <end position="435"/>
    </location>
</feature>
<feature type="transmembrane region" description="Helical" evidence="1">
    <location>
        <begin position="384"/>
        <end position="407"/>
    </location>
</feature>
<keyword evidence="1" id="KW-0472">Membrane</keyword>
<dbReference type="EMBL" id="WTPW01000001">
    <property type="protein sequence ID" value="KAF0562501.1"/>
    <property type="molecule type" value="Genomic_DNA"/>
</dbReference>
<protein>
    <recommendedName>
        <fullName evidence="5">Galactose oxidase</fullName>
    </recommendedName>
</protein>
<gene>
    <name evidence="3" type="ORF">F8M41_000009</name>
</gene>
<reference evidence="3 4" key="1">
    <citation type="journal article" date="2019" name="Environ. Microbiol.">
        <title>At the nexus of three kingdoms: the genome of the mycorrhizal fungus Gigaspora margarita provides insights into plant, endobacterial and fungal interactions.</title>
        <authorList>
            <person name="Venice F."/>
            <person name="Ghignone S."/>
            <person name="Salvioli di Fossalunga A."/>
            <person name="Amselem J."/>
            <person name="Novero M."/>
            <person name="Xianan X."/>
            <person name="Sedzielewska Toro K."/>
            <person name="Morin E."/>
            <person name="Lipzen A."/>
            <person name="Grigoriev I.V."/>
            <person name="Henrissat B."/>
            <person name="Martin F.M."/>
            <person name="Bonfante P."/>
        </authorList>
    </citation>
    <scope>NUCLEOTIDE SEQUENCE [LARGE SCALE GENOMIC DNA]</scope>
    <source>
        <strain evidence="3 4">BEG34</strain>
    </source>
</reference>
<dbReference type="AlphaFoldDB" id="A0A8H4B5Y4"/>
<proteinExistence type="predicted"/>
<name>A0A8H4B5Y4_GIGMA</name>
<dbReference type="Proteomes" id="UP000439903">
    <property type="component" value="Unassembled WGS sequence"/>
</dbReference>
<dbReference type="Gene3D" id="2.120.10.80">
    <property type="entry name" value="Kelch-type beta propeller"/>
    <property type="match status" value="2"/>
</dbReference>
<accession>A0A8H4B5Y4</accession>
<evidence type="ECO:0000256" key="1">
    <source>
        <dbReference type="SAM" id="Phobius"/>
    </source>
</evidence>
<sequence length="435" mass="49081">MKFILRKSILIFMGLIIMSASEDIGPLASHCVVTYKNSFYIFGGTIGCSTWASTNFFHYATPPFSQGKISWQPLSTTNVKSVTDPGCIVDESRGLLFVLGGKDQINSTSPGLQVYDFNTQIWNDPKYSQYFIPRELINDNWGPRAVWLQPGLMFMWGANSTTQGSYLLNTNFTPWQWTVLSDNKSYIAPTKDAGVVAIKGNAFIFGGFHENDFSINQTQYIYSPKYGFMTPQFQLPTPFNDGVIGVWNNKLSIIMMDTGGNVMQVVNFDLKTFQFENVISAPFNQNITTTRNRGHGAQFSWSDSVFIYGGTTGYCSQPILDTWVVYNMSSQTWNTAFNDIKYTNMISNDLSLPKVNGLDINNEDTAVQQSTNTVPQLTSANREILIIIIIILSSIIVILLIVFIVIFRRMKRMMNRYKESDIHPMLEKSATRVVN</sequence>
<evidence type="ECO:0000313" key="4">
    <source>
        <dbReference type="Proteomes" id="UP000439903"/>
    </source>
</evidence>